<feature type="chain" id="PRO_5022983262" description="Outer membrane protein beta-barrel domain-containing protein" evidence="1">
    <location>
        <begin position="24"/>
        <end position="227"/>
    </location>
</feature>
<dbReference type="Proteomes" id="UP000321456">
    <property type="component" value="Unassembled WGS sequence"/>
</dbReference>
<evidence type="ECO:0000313" key="2">
    <source>
        <dbReference type="EMBL" id="TXN35777.1"/>
    </source>
</evidence>
<evidence type="ECO:0000313" key="3">
    <source>
        <dbReference type="Proteomes" id="UP000321456"/>
    </source>
</evidence>
<comment type="caution">
    <text evidence="2">The sequence shown here is derived from an EMBL/GenBank/DDBJ whole genome shotgun (WGS) entry which is preliminary data.</text>
</comment>
<accession>A0A5C8V5I1</accession>
<keyword evidence="3" id="KW-1185">Reference proteome</keyword>
<protein>
    <recommendedName>
        <fullName evidence="4">Outer membrane protein beta-barrel domain-containing protein</fullName>
    </recommendedName>
</protein>
<feature type="signal peptide" evidence="1">
    <location>
        <begin position="1"/>
        <end position="23"/>
    </location>
</feature>
<dbReference type="AlphaFoldDB" id="A0A5C8V5I1"/>
<sequence length="227" mass="25500">MLKNFTQFVLLLVLLCCSSQLKAQEEEPKDYIEFNDRKNVVHGVYLGLTAHYGELKSIPTYGFGFKMAYVANQQFEVGIAATVLQSDQEFITVQDVDNKLIGAYVGAHLEPIFFSKKRVNLSFPLFVGVGGIGYTTPGEDDFDDEFIEDEFENVNTIFVVEPGVSALFNISRYVQLEAGVKYRFTNKIDLATSPIKRLNGFSTGIGVKVGVFNMGRNRYKKNISEKE</sequence>
<organism evidence="2 3">
    <name type="scientific">Flagellimonas hymeniacidonis</name>
    <dbReference type="NCBI Taxonomy" id="2603628"/>
    <lineage>
        <taxon>Bacteria</taxon>
        <taxon>Pseudomonadati</taxon>
        <taxon>Bacteroidota</taxon>
        <taxon>Flavobacteriia</taxon>
        <taxon>Flavobacteriales</taxon>
        <taxon>Flavobacteriaceae</taxon>
        <taxon>Flagellimonas</taxon>
    </lineage>
</organism>
<name>A0A5C8V5I1_9FLAO</name>
<dbReference type="RefSeq" id="WP_147744551.1">
    <property type="nucleotide sequence ID" value="NZ_VRUR01000002.1"/>
</dbReference>
<evidence type="ECO:0000256" key="1">
    <source>
        <dbReference type="SAM" id="SignalP"/>
    </source>
</evidence>
<evidence type="ECO:0008006" key="4">
    <source>
        <dbReference type="Google" id="ProtNLM"/>
    </source>
</evidence>
<keyword evidence="1" id="KW-0732">Signal</keyword>
<gene>
    <name evidence="2" type="ORF">FVB32_14490</name>
</gene>
<dbReference type="EMBL" id="VRUR01000002">
    <property type="protein sequence ID" value="TXN35777.1"/>
    <property type="molecule type" value="Genomic_DNA"/>
</dbReference>
<reference evidence="2 3" key="1">
    <citation type="submission" date="2019-08" db="EMBL/GenBank/DDBJ databases">
        <title>Professor.</title>
        <authorList>
            <person name="Park J.S."/>
        </authorList>
    </citation>
    <scope>NUCLEOTIDE SEQUENCE [LARGE SCALE GENOMIC DNA]</scope>
    <source>
        <strain evidence="2 3">176CP5-101</strain>
    </source>
</reference>
<proteinExistence type="predicted"/>